<dbReference type="EMBL" id="PKIZ01000020">
    <property type="protein sequence ID" value="PKZ41057.1"/>
    <property type="molecule type" value="Genomic_DNA"/>
</dbReference>
<feature type="domain" description="N-acetyltransferase" evidence="4">
    <location>
        <begin position="1"/>
        <end position="142"/>
    </location>
</feature>
<keyword evidence="6" id="KW-1185">Reference proteome</keyword>
<dbReference type="InterPro" id="IPR000182">
    <property type="entry name" value="GNAT_dom"/>
</dbReference>
<dbReference type="SUPFAM" id="SSF55729">
    <property type="entry name" value="Acyl-CoA N-acyltransferases (Nat)"/>
    <property type="match status" value="1"/>
</dbReference>
<name>A0A2I1P8U9_9MICO</name>
<dbReference type="GO" id="GO:0016747">
    <property type="term" value="F:acyltransferase activity, transferring groups other than amino-acyl groups"/>
    <property type="evidence" value="ECO:0007669"/>
    <property type="project" value="InterPro"/>
</dbReference>
<comment type="caution">
    <text evidence="5">The sequence shown here is derived from an EMBL/GenBank/DDBJ whole genome shotgun (WGS) entry which is preliminary data.</text>
</comment>
<dbReference type="Pfam" id="PF00583">
    <property type="entry name" value="Acetyltransf_1"/>
    <property type="match status" value="1"/>
</dbReference>
<evidence type="ECO:0000256" key="2">
    <source>
        <dbReference type="ARBA" id="ARBA00023315"/>
    </source>
</evidence>
<dbReference type="Proteomes" id="UP000234206">
    <property type="component" value="Unassembled WGS sequence"/>
</dbReference>
<proteinExistence type="predicted"/>
<evidence type="ECO:0000313" key="5">
    <source>
        <dbReference type="EMBL" id="PKZ41057.1"/>
    </source>
</evidence>
<dbReference type="PANTHER" id="PTHR43877">
    <property type="entry name" value="AMINOALKYLPHOSPHONATE N-ACETYLTRANSFERASE-RELATED-RELATED"/>
    <property type="match status" value="1"/>
</dbReference>
<feature type="region of interest" description="Disordered" evidence="3">
    <location>
        <begin position="146"/>
        <end position="168"/>
    </location>
</feature>
<keyword evidence="1 5" id="KW-0808">Transferase</keyword>
<dbReference type="InterPro" id="IPR016181">
    <property type="entry name" value="Acyl_CoA_acyltransferase"/>
</dbReference>
<gene>
    <name evidence="5" type="ORF">CYJ76_09875</name>
</gene>
<feature type="compositionally biased region" description="Basic and acidic residues" evidence="3">
    <location>
        <begin position="154"/>
        <end position="168"/>
    </location>
</feature>
<dbReference type="AlphaFoldDB" id="A0A2I1P8U9"/>
<dbReference type="CDD" id="cd04301">
    <property type="entry name" value="NAT_SF"/>
    <property type="match status" value="1"/>
</dbReference>
<sequence length="168" mass="18164">MEAEAHPHDGWTEATWWAELAAPRREYVVAVDAASTGAAVPGTRRVLAYAGLDHGGSTADVMTVTVDPTARGAGLGRRVMDHLVRRARQEGAEALLLEVRSDNVAALALYRRLGFTELTVRRGYYRGPDGPVDAHVLRLLLDQVAEPAPAPHDPTPHDPTHPLEVSAR</sequence>
<dbReference type="Gene3D" id="3.40.630.30">
    <property type="match status" value="1"/>
</dbReference>
<keyword evidence="2" id="KW-0012">Acyltransferase</keyword>
<evidence type="ECO:0000313" key="6">
    <source>
        <dbReference type="Proteomes" id="UP000234206"/>
    </source>
</evidence>
<evidence type="ECO:0000259" key="4">
    <source>
        <dbReference type="PROSITE" id="PS51186"/>
    </source>
</evidence>
<reference evidence="5 6" key="1">
    <citation type="submission" date="2017-12" db="EMBL/GenBank/DDBJ databases">
        <title>Phylogenetic diversity of female urinary microbiome.</title>
        <authorList>
            <person name="Thomas-White K."/>
            <person name="Wolfe A.J."/>
        </authorList>
    </citation>
    <scope>NUCLEOTIDE SEQUENCE [LARGE SCALE GENOMIC DNA]</scope>
    <source>
        <strain evidence="5 6">UMB1298</strain>
    </source>
</reference>
<dbReference type="OrthoDB" id="529907at2"/>
<protein>
    <submittedName>
        <fullName evidence="5">GNAT family N-acetyltransferase</fullName>
    </submittedName>
</protein>
<dbReference type="InterPro" id="IPR050832">
    <property type="entry name" value="Bact_Acetyltransf"/>
</dbReference>
<dbReference type="PROSITE" id="PS51186">
    <property type="entry name" value="GNAT"/>
    <property type="match status" value="1"/>
</dbReference>
<evidence type="ECO:0000256" key="3">
    <source>
        <dbReference type="SAM" id="MobiDB-lite"/>
    </source>
</evidence>
<evidence type="ECO:0000256" key="1">
    <source>
        <dbReference type="ARBA" id="ARBA00022679"/>
    </source>
</evidence>
<organism evidence="5 6">
    <name type="scientific">Kytococcus schroeteri</name>
    <dbReference type="NCBI Taxonomy" id="138300"/>
    <lineage>
        <taxon>Bacteria</taxon>
        <taxon>Bacillati</taxon>
        <taxon>Actinomycetota</taxon>
        <taxon>Actinomycetes</taxon>
        <taxon>Micrococcales</taxon>
        <taxon>Kytococcaceae</taxon>
        <taxon>Kytococcus</taxon>
    </lineage>
</organism>
<accession>A0A2I1P8U9</accession>